<evidence type="ECO:0000313" key="2">
    <source>
        <dbReference type="Proteomes" id="UP001064971"/>
    </source>
</evidence>
<keyword evidence="1" id="KW-0614">Plasmid</keyword>
<gene>
    <name evidence="1" type="ORF">DAETH_48310</name>
</gene>
<evidence type="ECO:0000313" key="1">
    <source>
        <dbReference type="EMBL" id="BDP44862.1"/>
    </source>
</evidence>
<name>A0ABN6RNK4_9DEIO</name>
<dbReference type="RefSeq" id="WP_264778909.1">
    <property type="nucleotide sequence ID" value="NZ_AP026564.1"/>
</dbReference>
<keyword evidence="2" id="KW-1185">Reference proteome</keyword>
<evidence type="ECO:0008006" key="3">
    <source>
        <dbReference type="Google" id="ProtNLM"/>
    </source>
</evidence>
<proteinExistence type="predicted"/>
<geneLocation type="plasmid" evidence="1 2">
    <name>pDAETH-4</name>
</geneLocation>
<accession>A0ABN6RNK4</accession>
<reference evidence="1" key="1">
    <citation type="submission" date="2022-07" db="EMBL/GenBank/DDBJ databases">
        <title>Complete Genome Sequence of the Radioresistant Bacterium Deinococcus aetherius ST0316, Isolated from the Air Dust collected in Lower Stratosphere above Japan.</title>
        <authorList>
            <person name="Satoh K."/>
            <person name="Hagiwara K."/>
            <person name="Katsumata K."/>
            <person name="Kubo A."/>
            <person name="Yokobori S."/>
            <person name="Yamagishi A."/>
            <person name="Oono Y."/>
            <person name="Narumi I."/>
        </authorList>
    </citation>
    <scope>NUCLEOTIDE SEQUENCE</scope>
    <source>
        <strain evidence="1">ST0316</strain>
        <plasmid evidence="1">pDAETH-4</plasmid>
    </source>
</reference>
<dbReference type="EMBL" id="AP026564">
    <property type="protein sequence ID" value="BDP44862.1"/>
    <property type="molecule type" value="Genomic_DNA"/>
</dbReference>
<organism evidence="1 2">
    <name type="scientific">Deinococcus aetherius</name>
    <dbReference type="NCBI Taxonomy" id="200252"/>
    <lineage>
        <taxon>Bacteria</taxon>
        <taxon>Thermotogati</taxon>
        <taxon>Deinococcota</taxon>
        <taxon>Deinococci</taxon>
        <taxon>Deinococcales</taxon>
        <taxon>Deinococcaceae</taxon>
        <taxon>Deinococcus</taxon>
    </lineage>
</organism>
<protein>
    <recommendedName>
        <fullName evidence="3">PadR family transcriptional regulator</fullName>
    </recommendedName>
</protein>
<sequence length="130" mass="14467">MKSMPAMPDEYLLLSVLCAVPLSAVQSLELAGLRVPDEPKTITPMADEHRALLRRLTREGRMRWVPYGPDGGGYILTETGTETIDRYFERLGPAHAPRRGPALGELARLRLAAQRTRLLDTLHDHVQGQA</sequence>
<dbReference type="Proteomes" id="UP001064971">
    <property type="component" value="Plasmid pDAETH-4"/>
</dbReference>